<comment type="caution">
    <text evidence="3">The sequence shown here is derived from an EMBL/GenBank/DDBJ whole genome shotgun (WGS) entry which is preliminary data.</text>
</comment>
<feature type="compositionally biased region" description="Basic and acidic residues" evidence="2">
    <location>
        <begin position="74"/>
        <end position="83"/>
    </location>
</feature>
<sequence>MTDYALDIGNPLIKYAMNQLGIKEDELLQLEFSDFYEKGVNEDVQKIRYEHHIKKLQETVRLIKTFIREERGRKPESYFDRHNTSSSPQSSMDTSKRITDSEKGKEKCIEIINNALSEIERTEKYKSATEKKLKSAQQVKKRLKEDFSKKKNKQDEFKVLQKLNFEKLKLEEAKAQNNVLKTILSSSPRFFRTEDTQINGARSKSNSVLSKRLEAKSFLDNNNDEAYDSDVQARLNSFYMKIEKSKANYEQQLQMKREIASRKCSEFSAKSEKPNDMQTVEKALRIINKHKDASDRRSKSVMKLREEREKLKKKNQDRYSSVQDRAKEQEKNILKKAEYLEKKLKASKNLLEQKQANLNKNIAIKAELHRLRGIDTIQNVERQKRVLNARREQILEKQFMDNQRVEAIKKEKEITVNYKREQALKAMMDKEKALEIAAVIRRAPDHKTAHERLKEIELRTTSNFNSPNKKD</sequence>
<evidence type="ECO:0000313" key="4">
    <source>
        <dbReference type="Proteomes" id="UP001162131"/>
    </source>
</evidence>
<feature type="coiled-coil region" evidence="1">
    <location>
        <begin position="126"/>
        <end position="153"/>
    </location>
</feature>
<dbReference type="AlphaFoldDB" id="A0AAU9K6V4"/>
<accession>A0AAU9K6V4</accession>
<evidence type="ECO:0000256" key="1">
    <source>
        <dbReference type="SAM" id="Coils"/>
    </source>
</evidence>
<feature type="region of interest" description="Disordered" evidence="2">
    <location>
        <begin position="74"/>
        <end position="102"/>
    </location>
</feature>
<feature type="compositionally biased region" description="Basic and acidic residues" evidence="2">
    <location>
        <begin position="308"/>
        <end position="317"/>
    </location>
</feature>
<feature type="region of interest" description="Disordered" evidence="2">
    <location>
        <begin position="308"/>
        <end position="327"/>
    </location>
</feature>
<gene>
    <name evidence="3" type="ORF">BSTOLATCC_MIC59553</name>
</gene>
<dbReference type="Proteomes" id="UP001162131">
    <property type="component" value="Unassembled WGS sequence"/>
</dbReference>
<dbReference type="PANTHER" id="PTHR38019:SF1">
    <property type="entry name" value="N-ACETYLTRANSFERASE DOMAIN-CONTAINING PROTEIN"/>
    <property type="match status" value="1"/>
</dbReference>
<protein>
    <submittedName>
        <fullName evidence="3">Uncharacterized protein</fullName>
    </submittedName>
</protein>
<name>A0AAU9K6V4_9CILI</name>
<organism evidence="3 4">
    <name type="scientific">Blepharisma stoltei</name>
    <dbReference type="NCBI Taxonomy" id="1481888"/>
    <lineage>
        <taxon>Eukaryota</taxon>
        <taxon>Sar</taxon>
        <taxon>Alveolata</taxon>
        <taxon>Ciliophora</taxon>
        <taxon>Postciliodesmatophora</taxon>
        <taxon>Heterotrichea</taxon>
        <taxon>Heterotrichida</taxon>
        <taxon>Blepharismidae</taxon>
        <taxon>Blepharisma</taxon>
    </lineage>
</organism>
<dbReference type="EMBL" id="CAJZBQ010000057">
    <property type="protein sequence ID" value="CAG9333737.1"/>
    <property type="molecule type" value="Genomic_DNA"/>
</dbReference>
<proteinExistence type="predicted"/>
<evidence type="ECO:0000313" key="3">
    <source>
        <dbReference type="EMBL" id="CAG9333737.1"/>
    </source>
</evidence>
<keyword evidence="4" id="KW-1185">Reference proteome</keyword>
<dbReference type="PANTHER" id="PTHR38019">
    <property type="entry name" value="KDA ANTIGEN P200, PUTATIVE-RELATED"/>
    <property type="match status" value="1"/>
</dbReference>
<keyword evidence="1" id="KW-0175">Coiled coil</keyword>
<reference evidence="3" key="1">
    <citation type="submission" date="2021-09" db="EMBL/GenBank/DDBJ databases">
        <authorList>
            <consortium name="AG Swart"/>
            <person name="Singh M."/>
            <person name="Singh A."/>
            <person name="Seah K."/>
            <person name="Emmerich C."/>
        </authorList>
    </citation>
    <scope>NUCLEOTIDE SEQUENCE</scope>
    <source>
        <strain evidence="3">ATCC30299</strain>
    </source>
</reference>
<evidence type="ECO:0000256" key="2">
    <source>
        <dbReference type="SAM" id="MobiDB-lite"/>
    </source>
</evidence>